<dbReference type="GO" id="GO:0016740">
    <property type="term" value="F:transferase activity"/>
    <property type="evidence" value="ECO:0007669"/>
    <property type="project" value="UniProtKB-KW"/>
</dbReference>
<keyword evidence="3" id="KW-1185">Reference proteome</keyword>
<sequence length="365" mass="42748">MKRYKVLEVAKKKIPLVIKLELIKISLKTKKQKKIQVKPTTKKPKMYIFLGTDYPNLGDHALTLAHKQFLENNFKEYEVLEFSVDDTLDAIDYLNNIITKQDIITIKGGGNIGIEYFREELLRRIILNSFKDNPIIIFPQTVYFPNSGIGRKELKNTVDTFKERSNIYLFLRDQYSYSLMKKEGLKNIFLVPDIVFSMGSYKKNIAKKNNSVLLCLRNDREKSKNRLNTGFLEEFFINKGYSVSYTDTVVDFEVTKFNRREVLTQKISDFSNSSLIVTDRLHGMIFSYLCETPCLVLETYNHKVIGQYEWIRDSNAVTFVNSEADFKREFEKMEKLMGDYGFNFNDISDYHNLIVSVFKNKILKL</sequence>
<evidence type="ECO:0000259" key="1">
    <source>
        <dbReference type="Pfam" id="PF04230"/>
    </source>
</evidence>
<dbReference type="RefSeq" id="WP_379980814.1">
    <property type="nucleotide sequence ID" value="NZ_JBHUMO010000039.1"/>
</dbReference>
<dbReference type="InterPro" id="IPR007345">
    <property type="entry name" value="Polysacch_pyruvyl_Trfase"/>
</dbReference>
<gene>
    <name evidence="2" type="ORF">ACFSR0_05820</name>
</gene>
<dbReference type="Pfam" id="PF04230">
    <property type="entry name" value="PS_pyruv_trans"/>
    <property type="match status" value="1"/>
</dbReference>
<keyword evidence="2" id="KW-0808">Transferase</keyword>
<protein>
    <submittedName>
        <fullName evidence="2">Polysaccharide pyruvyl transferase family protein</fullName>
    </submittedName>
</protein>
<reference evidence="3" key="1">
    <citation type="journal article" date="2019" name="Int. J. Syst. Evol. Microbiol.">
        <title>The Global Catalogue of Microorganisms (GCM) 10K type strain sequencing project: providing services to taxonomists for standard genome sequencing and annotation.</title>
        <authorList>
            <consortium name="The Broad Institute Genomics Platform"/>
            <consortium name="The Broad Institute Genome Sequencing Center for Infectious Disease"/>
            <person name="Wu L."/>
            <person name="Ma J."/>
        </authorList>
    </citation>
    <scope>NUCLEOTIDE SEQUENCE [LARGE SCALE GENOMIC DNA]</scope>
    <source>
        <strain evidence="3">TISTR 932</strain>
    </source>
</reference>
<comment type="caution">
    <text evidence="2">The sequence shown here is derived from an EMBL/GenBank/DDBJ whole genome shotgun (WGS) entry which is preliminary data.</text>
</comment>
<evidence type="ECO:0000313" key="2">
    <source>
        <dbReference type="EMBL" id="MFD2728937.1"/>
    </source>
</evidence>
<accession>A0ABW5TIC9</accession>
<organism evidence="2 3">
    <name type="scientific">Enterococcus camelliae</name>
    <dbReference type="NCBI Taxonomy" id="453959"/>
    <lineage>
        <taxon>Bacteria</taxon>
        <taxon>Bacillati</taxon>
        <taxon>Bacillota</taxon>
        <taxon>Bacilli</taxon>
        <taxon>Lactobacillales</taxon>
        <taxon>Enterococcaceae</taxon>
        <taxon>Enterococcus</taxon>
    </lineage>
</organism>
<dbReference type="Proteomes" id="UP001597427">
    <property type="component" value="Unassembled WGS sequence"/>
</dbReference>
<dbReference type="EMBL" id="JBHUMO010000039">
    <property type="protein sequence ID" value="MFD2728937.1"/>
    <property type="molecule type" value="Genomic_DNA"/>
</dbReference>
<evidence type="ECO:0000313" key="3">
    <source>
        <dbReference type="Proteomes" id="UP001597427"/>
    </source>
</evidence>
<name>A0ABW5TIC9_9ENTE</name>
<proteinExistence type="predicted"/>
<feature type="domain" description="Polysaccharide pyruvyl transferase" evidence="1">
    <location>
        <begin position="56"/>
        <end position="298"/>
    </location>
</feature>